<reference evidence="5" key="2">
    <citation type="submission" date="2020-09" db="EMBL/GenBank/DDBJ databases">
        <authorList>
            <person name="Sun Q."/>
            <person name="Ohkuma M."/>
        </authorList>
    </citation>
    <scope>NUCLEOTIDE SEQUENCE</scope>
    <source>
        <strain evidence="5">JCM 30804</strain>
    </source>
</reference>
<dbReference type="Gene3D" id="2.30.110.10">
    <property type="entry name" value="Electron Transport, Fmn-binding Protein, Chain A"/>
    <property type="match status" value="1"/>
</dbReference>
<accession>A0A917JL99</accession>
<dbReference type="RefSeq" id="WP_188917555.1">
    <property type="nucleotide sequence ID" value="NZ_BMPZ01000001.1"/>
</dbReference>
<organism evidence="5 6">
    <name type="scientific">Shewanella gelidii</name>
    <dbReference type="NCBI Taxonomy" id="1642821"/>
    <lineage>
        <taxon>Bacteria</taxon>
        <taxon>Pseudomonadati</taxon>
        <taxon>Pseudomonadota</taxon>
        <taxon>Gammaproteobacteria</taxon>
        <taxon>Alteromonadales</taxon>
        <taxon>Shewanellaceae</taxon>
        <taxon>Shewanella</taxon>
    </lineage>
</organism>
<dbReference type="SUPFAM" id="SSF141371">
    <property type="entry name" value="PilZ domain-like"/>
    <property type="match status" value="1"/>
</dbReference>
<dbReference type="InterPro" id="IPR009926">
    <property type="entry name" value="T3SS_YcgR_PilZN"/>
</dbReference>
<evidence type="ECO:0000256" key="2">
    <source>
        <dbReference type="ARBA" id="ARBA00022741"/>
    </source>
</evidence>
<evidence type="ECO:0000259" key="4">
    <source>
        <dbReference type="Pfam" id="PF12945"/>
    </source>
</evidence>
<keyword evidence="2" id="KW-0547">Nucleotide-binding</keyword>
<dbReference type="GO" id="GO:0000166">
    <property type="term" value="F:nucleotide binding"/>
    <property type="evidence" value="ECO:0007669"/>
    <property type="project" value="UniProtKB-KW"/>
</dbReference>
<evidence type="ECO:0000313" key="6">
    <source>
        <dbReference type="Proteomes" id="UP000613743"/>
    </source>
</evidence>
<comment type="caution">
    <text evidence="5">The sequence shown here is derived from an EMBL/GenBank/DDBJ whole genome shotgun (WGS) entry which is preliminary data.</text>
</comment>
<name>A0A917JL99_9GAMM</name>
<dbReference type="AlphaFoldDB" id="A0A917JL99"/>
<sequence length="231" mass="25775">MPGTAQDEFSYLDHVSCNTEVHLQILTPTKPIRLRTRLIGVDPKSSIILALGGDKTWLAAKDFIRDGQSVIVRLFNSEVPEANILAFRSTINSIFTAAGRWLVLRYPDELQQVALRQHSRLPINVAAKLLDNENKEQSTQGHLSDISIMGGAYIGNHIKGVVIDQKFSLCLSLADDEENNITITIKNQQLIDATNELYQYGFVLECEQGEADSFVQKIILQHLSQEAKTAE</sequence>
<dbReference type="Proteomes" id="UP000613743">
    <property type="component" value="Unassembled WGS sequence"/>
</dbReference>
<dbReference type="InterPro" id="IPR012349">
    <property type="entry name" value="Split_barrel_FMN-bd"/>
</dbReference>
<feature type="domain" description="Type III secretion system flagellar brake protein YcgR PilZN" evidence="4">
    <location>
        <begin position="18"/>
        <end position="107"/>
    </location>
</feature>
<keyword evidence="6" id="KW-1185">Reference proteome</keyword>
<reference evidence="5" key="1">
    <citation type="journal article" date="2014" name="Int. J. Syst. Evol. Microbiol.">
        <title>Complete genome sequence of Corynebacterium casei LMG S-19264T (=DSM 44701T), isolated from a smear-ripened cheese.</title>
        <authorList>
            <consortium name="US DOE Joint Genome Institute (JGI-PGF)"/>
            <person name="Walter F."/>
            <person name="Albersmeier A."/>
            <person name="Kalinowski J."/>
            <person name="Ruckert C."/>
        </authorList>
    </citation>
    <scope>NUCLEOTIDE SEQUENCE</scope>
    <source>
        <strain evidence="5">JCM 30804</strain>
    </source>
</reference>
<proteinExistence type="predicted"/>
<evidence type="ECO:0000256" key="1">
    <source>
        <dbReference type="ARBA" id="ARBA00022636"/>
    </source>
</evidence>
<keyword evidence="1" id="KW-0973">c-di-GMP</keyword>
<evidence type="ECO:0000256" key="3">
    <source>
        <dbReference type="ARBA" id="ARBA00023143"/>
    </source>
</evidence>
<gene>
    <name evidence="5" type="ORF">GCM10009332_05430</name>
</gene>
<evidence type="ECO:0000313" key="5">
    <source>
        <dbReference type="EMBL" id="GGI71028.1"/>
    </source>
</evidence>
<dbReference type="Pfam" id="PF12945">
    <property type="entry name" value="PilZNR"/>
    <property type="match status" value="1"/>
</dbReference>
<protein>
    <recommendedName>
        <fullName evidence="4">Type III secretion system flagellar brake protein YcgR PilZN domain-containing protein</fullName>
    </recommendedName>
</protein>
<dbReference type="EMBL" id="BMPZ01000001">
    <property type="protein sequence ID" value="GGI71028.1"/>
    <property type="molecule type" value="Genomic_DNA"/>
</dbReference>
<dbReference type="Gene3D" id="2.40.10.220">
    <property type="entry name" value="predicted glycosyltransferase like domains"/>
    <property type="match status" value="1"/>
</dbReference>
<keyword evidence="3" id="KW-0975">Bacterial flagellum</keyword>